<dbReference type="PANTHER" id="PTHR46889:SF4">
    <property type="entry name" value="TRANSPOSASE INSO FOR INSERTION SEQUENCE ELEMENT IS911B-RELATED"/>
    <property type="match status" value="1"/>
</dbReference>
<dbReference type="GO" id="GO:0015074">
    <property type="term" value="P:DNA integration"/>
    <property type="evidence" value="ECO:0007669"/>
    <property type="project" value="InterPro"/>
</dbReference>
<protein>
    <submittedName>
        <fullName evidence="3">Transposase for insertion sequence element IS629</fullName>
    </submittedName>
</protein>
<dbReference type="EMBL" id="CP004044">
    <property type="protein sequence ID" value="AGC69108.1"/>
    <property type="molecule type" value="Genomic_DNA"/>
</dbReference>
<dbReference type="PROSITE" id="PS50994">
    <property type="entry name" value="INTEGRASE"/>
    <property type="match status" value="1"/>
</dbReference>
<feature type="domain" description="Integrase catalytic" evidence="2">
    <location>
        <begin position="148"/>
        <end position="308"/>
    </location>
</feature>
<dbReference type="InterPro" id="IPR025948">
    <property type="entry name" value="HTH-like_dom"/>
</dbReference>
<evidence type="ECO:0000259" key="2">
    <source>
        <dbReference type="PROSITE" id="PS50994"/>
    </source>
</evidence>
<evidence type="ECO:0000313" key="3">
    <source>
        <dbReference type="EMBL" id="AGC69108.1"/>
    </source>
</evidence>
<sequence>MKRRRTNCLSKLVNSHMRLTGLKKNLADSKSREDRMKMIDREEKKLSITKQAELLSINRTSLYYKPVPANDEEYLIKRIIDEIYTAHPEYGYRRMTNILNREYHIRINRKRTRRYMREMGIHGFCPGPNLSKRLHGKYLYPYLLRGLNIDHPNQVWSIDVTYCRMKRGFMYLVAIIDWYSRYIVGFELSNTLDRTFVIEAIQKAIKRHGKPEIMNSDQGSQFTSDDYINLLKNNNIKISMDGKGRALDNQRIERFFRSYKWEKLYLEDCETGHQLRQITREYVEYYNNRRPHQSLDYKTPAEYYFGGCKQLPAVV</sequence>
<dbReference type="InterPro" id="IPR048020">
    <property type="entry name" value="Transpos_IS3"/>
</dbReference>
<dbReference type="InterPro" id="IPR012337">
    <property type="entry name" value="RNaseH-like_sf"/>
</dbReference>
<dbReference type="GO" id="GO:0003676">
    <property type="term" value="F:nucleic acid binding"/>
    <property type="evidence" value="ECO:0007669"/>
    <property type="project" value="InterPro"/>
</dbReference>
<dbReference type="InterPro" id="IPR050900">
    <property type="entry name" value="Transposase_IS3/IS150/IS904"/>
</dbReference>
<dbReference type="KEGG" id="css:Cst_c21420"/>
<dbReference type="InterPro" id="IPR036397">
    <property type="entry name" value="RNaseH_sf"/>
</dbReference>
<reference evidence="3 4" key="1">
    <citation type="journal article" date="2013" name="Genome Announc.">
        <title>Complete genome sequence of Clostridium stercorarium subsp. stercorarium strain DSM 8532, a thermophilic degrader of plant cell wall fibers.</title>
        <authorList>
            <person name="Poehlein A."/>
            <person name="Zverlov V.V."/>
            <person name="Daniel R."/>
            <person name="Schwarz W.H."/>
            <person name="Liebl W."/>
        </authorList>
    </citation>
    <scope>NUCLEOTIDE SEQUENCE [LARGE SCALE GENOMIC DNA]</scope>
    <source>
        <strain evidence="4">ATCC 35414 / DSM 8532 / NCIMB 11754</strain>
    </source>
</reference>
<dbReference type="PANTHER" id="PTHR46889">
    <property type="entry name" value="TRANSPOSASE INSF FOR INSERTION SEQUENCE IS3B-RELATED"/>
    <property type="match status" value="1"/>
</dbReference>
<proteinExistence type="predicted"/>
<dbReference type="InterPro" id="IPR001584">
    <property type="entry name" value="Integrase_cat-core"/>
</dbReference>
<dbReference type="STRING" id="1121335.Cst_c21420"/>
<comment type="function">
    <text evidence="1">Involved in the transposition of the insertion sequence.</text>
</comment>
<dbReference type="Proteomes" id="UP000011220">
    <property type="component" value="Chromosome"/>
</dbReference>
<gene>
    <name evidence="3" type="ordered locus">Cst_c21420</name>
</gene>
<evidence type="ECO:0000256" key="1">
    <source>
        <dbReference type="ARBA" id="ARBA00002286"/>
    </source>
</evidence>
<keyword evidence="4" id="KW-1185">Reference proteome</keyword>
<dbReference type="NCBIfam" id="NF033516">
    <property type="entry name" value="transpos_IS3"/>
    <property type="match status" value="1"/>
</dbReference>
<dbReference type="Gene3D" id="3.30.420.10">
    <property type="entry name" value="Ribonuclease H-like superfamily/Ribonuclease H"/>
    <property type="match status" value="1"/>
</dbReference>
<evidence type="ECO:0000313" key="4">
    <source>
        <dbReference type="Proteomes" id="UP000011220"/>
    </source>
</evidence>
<dbReference type="PATRIC" id="fig|1121335.3.peg.2146"/>
<accession>L7VU49</accession>
<dbReference type="AlphaFoldDB" id="L7VU49"/>
<dbReference type="SUPFAM" id="SSF53098">
    <property type="entry name" value="Ribonuclease H-like"/>
    <property type="match status" value="1"/>
</dbReference>
<organism evidence="3 4">
    <name type="scientific">Thermoclostridium stercorarium (strain ATCC 35414 / DSM 8532 / NCIMB 11754)</name>
    <name type="common">Clostridium stercorarium</name>
    <dbReference type="NCBI Taxonomy" id="1121335"/>
    <lineage>
        <taxon>Bacteria</taxon>
        <taxon>Bacillati</taxon>
        <taxon>Bacillota</taxon>
        <taxon>Clostridia</taxon>
        <taxon>Eubacteriales</taxon>
        <taxon>Oscillospiraceae</taxon>
        <taxon>Thermoclostridium</taxon>
    </lineage>
</organism>
<dbReference type="Pfam" id="PF13276">
    <property type="entry name" value="HTH_21"/>
    <property type="match status" value="1"/>
</dbReference>
<name>L7VU49_THES1</name>
<dbReference type="Pfam" id="PF13333">
    <property type="entry name" value="rve_2"/>
    <property type="match status" value="1"/>
</dbReference>
<dbReference type="eggNOG" id="COG2801">
    <property type="taxonomic scope" value="Bacteria"/>
</dbReference>
<dbReference type="Pfam" id="PF00665">
    <property type="entry name" value="rve"/>
    <property type="match status" value="1"/>
</dbReference>